<accession>A0ABS1Q7R1</accession>
<dbReference type="EMBL" id="JAERRG010000062">
    <property type="protein sequence ID" value="MBL1120722.1"/>
    <property type="molecule type" value="Genomic_DNA"/>
</dbReference>
<comment type="caution">
    <text evidence="3">The sequence shown here is derived from an EMBL/GenBank/DDBJ whole genome shotgun (WGS) entry which is preliminary data.</text>
</comment>
<keyword evidence="2" id="KW-0812">Transmembrane</keyword>
<evidence type="ECO:0000256" key="2">
    <source>
        <dbReference type="SAM" id="Phobius"/>
    </source>
</evidence>
<proteinExistence type="predicted"/>
<feature type="region of interest" description="Disordered" evidence="1">
    <location>
        <begin position="1"/>
        <end position="28"/>
    </location>
</feature>
<organism evidence="3 4">
    <name type="scientific">Streptomyces endocoffeicus</name>
    <dbReference type="NCBI Taxonomy" id="2898945"/>
    <lineage>
        <taxon>Bacteria</taxon>
        <taxon>Bacillati</taxon>
        <taxon>Actinomycetota</taxon>
        <taxon>Actinomycetes</taxon>
        <taxon>Kitasatosporales</taxon>
        <taxon>Streptomycetaceae</taxon>
        <taxon>Streptomyces</taxon>
    </lineage>
</organism>
<protein>
    <recommendedName>
        <fullName evidence="5">Integral membrane protein</fullName>
    </recommendedName>
</protein>
<evidence type="ECO:0000313" key="4">
    <source>
        <dbReference type="Proteomes" id="UP000621510"/>
    </source>
</evidence>
<dbReference type="RefSeq" id="WP_201858479.1">
    <property type="nucleotide sequence ID" value="NZ_JAERRG010000062.1"/>
</dbReference>
<keyword evidence="2" id="KW-0472">Membrane</keyword>
<sequence length="280" mass="29069">MAEDQPQLPVQPTQGHATASRAVPPRPQVPPVVTAEQWAAGFQQTHYREPTMSECLAAVQAGLIAPERRPRDPSMQLMADGAKQVVNGARDFFNTKVARAVENSGAKEFLSSRVAPAAQSAARSMQQSTSRPGLAKLRGLATFILPAAAFLAIISLFMPVASAMGFSVNYFSDEAGGEGGFLLFIMLVAIAASVVAVIRKANWSRVTAGVVGIVAGLIGLIAGFGTMGSVSGTRYASVGAGVVLLALLSVVMLAAAVLIPLSPRQTPTIPPMPPAQPPQS</sequence>
<name>A0ABS1Q7R1_9ACTN</name>
<feature type="transmembrane region" description="Helical" evidence="2">
    <location>
        <begin position="181"/>
        <end position="198"/>
    </location>
</feature>
<dbReference type="Proteomes" id="UP000621510">
    <property type="component" value="Unassembled WGS sequence"/>
</dbReference>
<evidence type="ECO:0008006" key="5">
    <source>
        <dbReference type="Google" id="ProtNLM"/>
    </source>
</evidence>
<evidence type="ECO:0000256" key="1">
    <source>
        <dbReference type="SAM" id="MobiDB-lite"/>
    </source>
</evidence>
<feature type="transmembrane region" description="Helical" evidence="2">
    <location>
        <begin position="236"/>
        <end position="259"/>
    </location>
</feature>
<keyword evidence="2" id="KW-1133">Transmembrane helix</keyword>
<keyword evidence="4" id="KW-1185">Reference proteome</keyword>
<gene>
    <name evidence="3" type="ORF">JK364_51960</name>
</gene>
<feature type="transmembrane region" description="Helical" evidence="2">
    <location>
        <begin position="210"/>
        <end position="230"/>
    </location>
</feature>
<feature type="compositionally biased region" description="Polar residues" evidence="1">
    <location>
        <begin position="8"/>
        <end position="17"/>
    </location>
</feature>
<reference evidence="3 4" key="1">
    <citation type="submission" date="2021-01" db="EMBL/GenBank/DDBJ databases">
        <title>WGS of actinomycetes isolated from Thailand.</title>
        <authorList>
            <person name="Thawai C."/>
        </authorList>
    </citation>
    <scope>NUCLEOTIDE SEQUENCE [LARGE SCALE GENOMIC DNA]</scope>
    <source>
        <strain evidence="3 4">CA3R110</strain>
    </source>
</reference>
<evidence type="ECO:0000313" key="3">
    <source>
        <dbReference type="EMBL" id="MBL1120722.1"/>
    </source>
</evidence>
<feature type="transmembrane region" description="Helical" evidence="2">
    <location>
        <begin position="140"/>
        <end position="161"/>
    </location>
</feature>